<name>A0A517LLN3_9PEZI</name>
<evidence type="ECO:0000256" key="1">
    <source>
        <dbReference type="SAM" id="MobiDB-lite"/>
    </source>
</evidence>
<dbReference type="OrthoDB" id="10405392at2759"/>
<dbReference type="Proteomes" id="UP000316270">
    <property type="component" value="Chromosome 15"/>
</dbReference>
<evidence type="ECO:0000313" key="3">
    <source>
        <dbReference type="Proteomes" id="UP000316270"/>
    </source>
</evidence>
<protein>
    <submittedName>
        <fullName evidence="2">Uncharacterized protein</fullName>
    </submittedName>
</protein>
<feature type="region of interest" description="Disordered" evidence="1">
    <location>
        <begin position="247"/>
        <end position="301"/>
    </location>
</feature>
<feature type="compositionally biased region" description="Acidic residues" evidence="1">
    <location>
        <begin position="263"/>
        <end position="274"/>
    </location>
</feature>
<dbReference type="AlphaFoldDB" id="A0A517LLN3"/>
<sequence length="350" mass="39630">MATAQDAPTKYIQYVPLGHELRRPYVWDAQGRVALLNHEAGFPWILTSMLPEDMGPRENPDDFLPQTINESSLDEITMALWKAKSGRSSSNKNGIVKAKILPRLDVAAKKKFNANTLNNRDQRFRMEHGIFNGGFHVSRMVAGVEKVPEQVSTCIKKHSAVQWLHRTWGDIHLENFTYNCEGTVYQLRAPMDLPPRIVEVFGKLGLVVPKVRDYLEARLDVWKFFFGQHHGETMKLRETDPSAFLPLPGYVSTGDGSDQVQDLADEKDDEEDREEQAGSDGDEDAIDHIPTPEASESDHTASNPMAWLDEWNAECNHLSSCTVLDNTCERCKKFLAEIEFDKNLMETLNA</sequence>
<organism evidence="2 3">
    <name type="scientific">Venturia effusa</name>
    <dbReference type="NCBI Taxonomy" id="50376"/>
    <lineage>
        <taxon>Eukaryota</taxon>
        <taxon>Fungi</taxon>
        <taxon>Dikarya</taxon>
        <taxon>Ascomycota</taxon>
        <taxon>Pezizomycotina</taxon>
        <taxon>Dothideomycetes</taxon>
        <taxon>Pleosporomycetidae</taxon>
        <taxon>Venturiales</taxon>
        <taxon>Venturiaceae</taxon>
        <taxon>Venturia</taxon>
    </lineage>
</organism>
<dbReference type="EMBL" id="CP042199">
    <property type="protein sequence ID" value="QDS76552.1"/>
    <property type="molecule type" value="Genomic_DNA"/>
</dbReference>
<proteinExistence type="predicted"/>
<keyword evidence="3" id="KW-1185">Reference proteome</keyword>
<accession>A0A517LLN3</accession>
<evidence type="ECO:0000313" key="2">
    <source>
        <dbReference type="EMBL" id="QDS76552.1"/>
    </source>
</evidence>
<reference evidence="2 3" key="1">
    <citation type="submission" date="2019-07" db="EMBL/GenBank/DDBJ databases">
        <title>Finished genome of Venturia effusa.</title>
        <authorList>
            <person name="Young C.A."/>
            <person name="Cox M.P."/>
            <person name="Ganley A.R.D."/>
            <person name="David W.J."/>
        </authorList>
    </citation>
    <scope>NUCLEOTIDE SEQUENCE [LARGE SCALE GENOMIC DNA]</scope>
    <source>
        <strain evidence="3">albino</strain>
    </source>
</reference>
<gene>
    <name evidence="2" type="ORF">FKW77_006416</name>
</gene>